<evidence type="ECO:0000313" key="3">
    <source>
        <dbReference type="Proteomes" id="UP001168620"/>
    </source>
</evidence>
<name>A0ABT8FNA9_9ACTN</name>
<dbReference type="InterPro" id="IPR051394">
    <property type="entry name" value="Glutamate_Synthase"/>
</dbReference>
<comment type="caution">
    <text evidence="2">The sequence shown here is derived from an EMBL/GenBank/DDBJ whole genome shotgun (WGS) entry which is preliminary data.</text>
</comment>
<dbReference type="InterPro" id="IPR036485">
    <property type="entry name" value="Glu_synth_asu_C_sf"/>
</dbReference>
<accession>A0ABT8FNA9</accession>
<dbReference type="Gene3D" id="2.160.20.60">
    <property type="entry name" value="Glutamate synthase, alpha subunit, C-terminal domain"/>
    <property type="match status" value="1"/>
</dbReference>
<organism evidence="2 3">
    <name type="scientific">Nocardioides oceani</name>
    <dbReference type="NCBI Taxonomy" id="3058369"/>
    <lineage>
        <taxon>Bacteria</taxon>
        <taxon>Bacillati</taxon>
        <taxon>Actinomycetota</taxon>
        <taxon>Actinomycetes</taxon>
        <taxon>Propionibacteriales</taxon>
        <taxon>Nocardioidaceae</taxon>
        <taxon>Nocardioides</taxon>
    </lineage>
</organism>
<dbReference type="EMBL" id="JAUHJQ010000247">
    <property type="protein sequence ID" value="MDN4176020.1"/>
    <property type="molecule type" value="Genomic_DNA"/>
</dbReference>
<feature type="non-terminal residue" evidence="2">
    <location>
        <position position="1"/>
    </location>
</feature>
<reference evidence="2" key="1">
    <citation type="submission" date="2023-06" db="EMBL/GenBank/DDBJ databases">
        <title>Draft genome sequence of Nocardioides sp. SOB77.</title>
        <authorList>
            <person name="Zhang G."/>
        </authorList>
    </citation>
    <scope>NUCLEOTIDE SEQUENCE</scope>
    <source>
        <strain evidence="2">SOB77</strain>
    </source>
</reference>
<dbReference type="SUPFAM" id="SSF69336">
    <property type="entry name" value="Alpha subunit of glutamate synthase, C-terminal domain"/>
    <property type="match status" value="1"/>
</dbReference>
<sequence length="76" mass="8062">LHVPELPEGASLRNTTSQDHGLEKALDVTTLVPLAEAALARGEPVRAQVEIRNVNRTVGTILGHEVTKRYGGAGLP</sequence>
<protein>
    <submittedName>
        <fullName evidence="2">Uncharacterized protein</fullName>
    </submittedName>
</protein>
<proteinExistence type="predicted"/>
<evidence type="ECO:0000256" key="1">
    <source>
        <dbReference type="SAM" id="MobiDB-lite"/>
    </source>
</evidence>
<dbReference type="PANTHER" id="PTHR43100">
    <property type="entry name" value="GLUTAMATE SYNTHASE [NADPH] SMALL CHAIN"/>
    <property type="match status" value="1"/>
</dbReference>
<feature type="non-terminal residue" evidence="2">
    <location>
        <position position="76"/>
    </location>
</feature>
<feature type="region of interest" description="Disordered" evidence="1">
    <location>
        <begin position="1"/>
        <end position="21"/>
    </location>
</feature>
<gene>
    <name evidence="2" type="ORF">QWY28_23950</name>
</gene>
<keyword evidence="3" id="KW-1185">Reference proteome</keyword>
<dbReference type="PANTHER" id="PTHR43100:SF1">
    <property type="entry name" value="GLUTAMATE SYNTHASE [NADPH] SMALL CHAIN"/>
    <property type="match status" value="1"/>
</dbReference>
<dbReference type="RefSeq" id="WP_300955392.1">
    <property type="nucleotide sequence ID" value="NZ_JAUHJQ010000247.1"/>
</dbReference>
<evidence type="ECO:0000313" key="2">
    <source>
        <dbReference type="EMBL" id="MDN4176020.1"/>
    </source>
</evidence>
<dbReference type="Proteomes" id="UP001168620">
    <property type="component" value="Unassembled WGS sequence"/>
</dbReference>